<organism evidence="1 2">
    <name type="scientific">Thiocapsa roseopersicina</name>
    <dbReference type="NCBI Taxonomy" id="1058"/>
    <lineage>
        <taxon>Bacteria</taxon>
        <taxon>Pseudomonadati</taxon>
        <taxon>Pseudomonadota</taxon>
        <taxon>Gammaproteobacteria</taxon>
        <taxon>Chromatiales</taxon>
        <taxon>Chromatiaceae</taxon>
        <taxon>Thiocapsa</taxon>
    </lineage>
</organism>
<gene>
    <name evidence="1" type="ORF">SAMN05421783_12053</name>
</gene>
<evidence type="ECO:0000313" key="2">
    <source>
        <dbReference type="Proteomes" id="UP000198816"/>
    </source>
</evidence>
<evidence type="ECO:0000313" key="1">
    <source>
        <dbReference type="EMBL" id="SDX30532.1"/>
    </source>
</evidence>
<dbReference type="Gene3D" id="1.10.3290.10">
    <property type="entry name" value="Fido-like domain"/>
    <property type="match status" value="1"/>
</dbReference>
<dbReference type="SUPFAM" id="SSF140931">
    <property type="entry name" value="Fic-like"/>
    <property type="match status" value="1"/>
</dbReference>
<proteinExistence type="predicted"/>
<dbReference type="InterPro" id="IPR036597">
    <property type="entry name" value="Fido-like_dom_sf"/>
</dbReference>
<dbReference type="Proteomes" id="UP000198816">
    <property type="component" value="Unassembled WGS sequence"/>
</dbReference>
<evidence type="ECO:0008006" key="3">
    <source>
        <dbReference type="Google" id="ProtNLM"/>
    </source>
</evidence>
<accession>A0A1H3ALE5</accession>
<keyword evidence="2" id="KW-1185">Reference proteome</keyword>
<dbReference type="STRING" id="1058.SAMN05421783_12053"/>
<sequence length="220" mass="24750">MEPLRLNLTAIEASLRAVQADFDRINLTLSTPRDPLTDLVLRNMMAGYRMVDDALASGLDPFKVGQSQWLLELNTCVLCGQDVEKRREFSNHIASTEQHFYEQEGAGIGGLMEWLAHHREDKVWFRAAGVYVYILSRPQLFIEGNHRTGSLIMSYVLAREGQPPFVLSVENAKAYFDPSTLVKDARKHSLGMLFTMPKLKKRLARLLKGNGAPDHLVPAA</sequence>
<dbReference type="EMBL" id="FNNZ01000020">
    <property type="protein sequence ID" value="SDX30532.1"/>
    <property type="molecule type" value="Genomic_DNA"/>
</dbReference>
<dbReference type="RefSeq" id="WP_245731942.1">
    <property type="nucleotide sequence ID" value="NZ_FNNZ01000020.1"/>
</dbReference>
<reference evidence="2" key="1">
    <citation type="submission" date="2016-10" db="EMBL/GenBank/DDBJ databases">
        <authorList>
            <person name="Varghese N."/>
            <person name="Submissions S."/>
        </authorList>
    </citation>
    <scope>NUCLEOTIDE SEQUENCE [LARGE SCALE GENOMIC DNA]</scope>
    <source>
        <strain evidence="2">DSM 217</strain>
    </source>
</reference>
<name>A0A1H3ALE5_THIRO</name>
<dbReference type="AlphaFoldDB" id="A0A1H3ALE5"/>
<protein>
    <recommendedName>
        <fullName evidence="3">Fic/DOC family protein</fullName>
    </recommendedName>
</protein>